<dbReference type="InterPro" id="IPR025202">
    <property type="entry name" value="PLD-like_dom"/>
</dbReference>
<dbReference type="Proteomes" id="UP000255517">
    <property type="component" value="Unassembled WGS sequence"/>
</dbReference>
<protein>
    <recommendedName>
        <fullName evidence="3">phospholipase D</fullName>
        <ecNumber evidence="3">3.1.4.4</ecNumber>
    </recommendedName>
</protein>
<dbReference type="RefSeq" id="WP_019035031.1">
    <property type="nucleotide sequence ID" value="NZ_CAMUOS010000006.1"/>
</dbReference>
<proteinExistence type="inferred from homology"/>
<name>A0A379C6C8_9FIRM</name>
<dbReference type="GO" id="GO:0016891">
    <property type="term" value="F:RNA endonuclease activity producing 5'-phosphomonoesters, hydrolytic mechanism"/>
    <property type="evidence" value="ECO:0007669"/>
    <property type="project" value="TreeGrafter"/>
</dbReference>
<evidence type="ECO:0000256" key="3">
    <source>
        <dbReference type="ARBA" id="ARBA00012027"/>
    </source>
</evidence>
<keyword evidence="6" id="KW-0443">Lipid metabolism</keyword>
<evidence type="ECO:0000256" key="1">
    <source>
        <dbReference type="ARBA" id="ARBA00000798"/>
    </source>
</evidence>
<gene>
    <name evidence="8" type="ORF">NCTC13149_01651</name>
</gene>
<evidence type="ECO:0000256" key="2">
    <source>
        <dbReference type="ARBA" id="ARBA00008664"/>
    </source>
</evidence>
<dbReference type="AlphaFoldDB" id="A0A379C6C8"/>
<evidence type="ECO:0000256" key="6">
    <source>
        <dbReference type="ARBA" id="ARBA00023098"/>
    </source>
</evidence>
<evidence type="ECO:0000256" key="5">
    <source>
        <dbReference type="ARBA" id="ARBA00022963"/>
    </source>
</evidence>
<keyword evidence="4" id="KW-0378">Hydrolase</keyword>
<evidence type="ECO:0000256" key="4">
    <source>
        <dbReference type="ARBA" id="ARBA00022801"/>
    </source>
</evidence>
<dbReference type="EMBL" id="UGSZ01000001">
    <property type="protein sequence ID" value="SUB57794.1"/>
    <property type="molecule type" value="Genomic_DNA"/>
</dbReference>
<dbReference type="CDD" id="cd09129">
    <property type="entry name" value="PLDc_unchar2_1"/>
    <property type="match status" value="1"/>
</dbReference>
<comment type="catalytic activity">
    <reaction evidence="1">
        <text>a 1,2-diacyl-sn-glycero-3-phosphocholine + H2O = a 1,2-diacyl-sn-glycero-3-phosphate + choline + H(+)</text>
        <dbReference type="Rhea" id="RHEA:14445"/>
        <dbReference type="ChEBI" id="CHEBI:15354"/>
        <dbReference type="ChEBI" id="CHEBI:15377"/>
        <dbReference type="ChEBI" id="CHEBI:15378"/>
        <dbReference type="ChEBI" id="CHEBI:57643"/>
        <dbReference type="ChEBI" id="CHEBI:58608"/>
        <dbReference type="EC" id="3.1.4.4"/>
    </reaction>
</comment>
<feature type="domain" description="Phospholipase D-like" evidence="7">
    <location>
        <begin position="300"/>
        <end position="436"/>
    </location>
</feature>
<comment type="similarity">
    <text evidence="2">Belongs to the phospholipase D family.</text>
</comment>
<dbReference type="OrthoDB" id="92272at2"/>
<organism evidence="8 9">
    <name type="scientific">Peptoniphilus lacrimalis</name>
    <dbReference type="NCBI Taxonomy" id="33031"/>
    <lineage>
        <taxon>Bacteria</taxon>
        <taxon>Bacillati</taxon>
        <taxon>Bacillota</taxon>
        <taxon>Tissierellia</taxon>
        <taxon>Tissierellales</taxon>
        <taxon>Peptoniphilaceae</taxon>
        <taxon>Peptoniphilus</taxon>
    </lineage>
</organism>
<keyword evidence="5" id="KW-0442">Lipid degradation</keyword>
<dbReference type="GO" id="GO:0016042">
    <property type="term" value="P:lipid catabolic process"/>
    <property type="evidence" value="ECO:0007669"/>
    <property type="project" value="UniProtKB-KW"/>
</dbReference>
<dbReference type="PANTHER" id="PTHR43856">
    <property type="entry name" value="CARDIOLIPIN HYDROLASE"/>
    <property type="match status" value="1"/>
</dbReference>
<evidence type="ECO:0000259" key="7">
    <source>
        <dbReference type="Pfam" id="PF13091"/>
    </source>
</evidence>
<evidence type="ECO:0000313" key="8">
    <source>
        <dbReference type="EMBL" id="SUB57794.1"/>
    </source>
</evidence>
<sequence length="472" mass="54719">MKKKDKKKKKIMLALILLLIIPIIYSLNTKNPKGTNISGEFKKTQADFIYDLTYTKDQKRIHEININKEEIEIIKNAKKFLLIDFFLYNDEYDKKLSAYPAQVEKMTNLLIEKKKENPHMPILFVTDPINNFYGAYEQKYLKKLKENGIELVITDLNKMRDSNPIISGPYRAYIKYLGTGGKTYINNFFKKDGPKINIRAILKLLNFKANHRKILVSENKALVASANPHDPSAFHSNVACIFTGKAIEDLIKSESIFFDKMPDTIKNYKAVDIKNSNEELRIISEGEIFNALYKNINETKAKDQIKIGIFYLSEFRILKALGQASDRGVDVKIIADLNKDAFGIKKNGCPNRPALSELKKEHPKINIKWYKTTGEQFHTKIAYFSYKDKEPRLILGSANFTRRNLDNFNLETDVEIKMNKNSALISKFENYYDRIWNNIGGEYTQDFESGLDKNIFLKFIWKVQEKTGTCTW</sequence>
<dbReference type="Pfam" id="PF13091">
    <property type="entry name" value="PLDc_2"/>
    <property type="match status" value="1"/>
</dbReference>
<dbReference type="SUPFAM" id="SSF56024">
    <property type="entry name" value="Phospholipase D/nuclease"/>
    <property type="match status" value="2"/>
</dbReference>
<reference evidence="8 9" key="1">
    <citation type="submission" date="2018-06" db="EMBL/GenBank/DDBJ databases">
        <authorList>
            <consortium name="Pathogen Informatics"/>
            <person name="Doyle S."/>
        </authorList>
    </citation>
    <scope>NUCLEOTIDE SEQUENCE [LARGE SCALE GENOMIC DNA]</scope>
    <source>
        <strain evidence="8 9">NCTC13149</strain>
    </source>
</reference>
<dbReference type="GO" id="GO:0004630">
    <property type="term" value="F:phospholipase D activity"/>
    <property type="evidence" value="ECO:0007669"/>
    <property type="project" value="UniProtKB-EC"/>
</dbReference>
<dbReference type="InterPro" id="IPR051406">
    <property type="entry name" value="PLD_domain"/>
</dbReference>
<dbReference type="PANTHER" id="PTHR43856:SF1">
    <property type="entry name" value="MITOCHONDRIAL CARDIOLIPIN HYDROLASE"/>
    <property type="match status" value="1"/>
</dbReference>
<dbReference type="CDD" id="cd09130">
    <property type="entry name" value="PLDc_unchar2_2"/>
    <property type="match status" value="1"/>
</dbReference>
<evidence type="ECO:0000313" key="9">
    <source>
        <dbReference type="Proteomes" id="UP000255517"/>
    </source>
</evidence>
<dbReference type="STRING" id="1122949.GCA_000378725_01357"/>
<dbReference type="Gene3D" id="3.30.870.10">
    <property type="entry name" value="Endonuclease Chain A"/>
    <property type="match status" value="2"/>
</dbReference>
<accession>A0A379C6C8</accession>
<dbReference type="EC" id="3.1.4.4" evidence="3"/>